<evidence type="ECO:0000313" key="1">
    <source>
        <dbReference type="EMBL" id="GAA5095556.1"/>
    </source>
</evidence>
<evidence type="ECO:0000313" key="2">
    <source>
        <dbReference type="Proteomes" id="UP001501407"/>
    </source>
</evidence>
<accession>A0ABP9MFV3</accession>
<dbReference type="Proteomes" id="UP001501407">
    <property type="component" value="Unassembled WGS sequence"/>
</dbReference>
<proteinExistence type="predicted"/>
<reference evidence="2" key="1">
    <citation type="journal article" date="2019" name="Int. J. Syst. Evol. Microbiol.">
        <title>The Global Catalogue of Microorganisms (GCM) 10K type strain sequencing project: providing services to taxonomists for standard genome sequencing and annotation.</title>
        <authorList>
            <consortium name="The Broad Institute Genomics Platform"/>
            <consortium name="The Broad Institute Genome Sequencing Center for Infectious Disease"/>
            <person name="Wu L."/>
            <person name="Ma J."/>
        </authorList>
    </citation>
    <scope>NUCLEOTIDE SEQUENCE [LARGE SCALE GENOMIC DNA]</scope>
    <source>
        <strain evidence="2">JCM 18959</strain>
    </source>
</reference>
<keyword evidence="2" id="KW-1185">Reference proteome</keyword>
<protein>
    <submittedName>
        <fullName evidence="1">Uncharacterized protein</fullName>
    </submittedName>
</protein>
<dbReference type="EMBL" id="BAABKZ010000002">
    <property type="protein sequence ID" value="GAA5095556.1"/>
    <property type="molecule type" value="Genomic_DNA"/>
</dbReference>
<name>A0ABP9MFV3_9MICO</name>
<sequence>MLNRIRERLTRAVERRVDQRLDQCLDQRLDYRLEALRNEQRIEADALRDEVARVRDRVAADYGHLRTEFDRVAPQVAALEYRFESLRRQLSMSETDSAEAQTHAELEHERARLRLELISHYEERLRRLEEPTP</sequence>
<organism evidence="1 2">
    <name type="scientific">Microbacterium yannicii</name>
    <dbReference type="NCBI Taxonomy" id="671622"/>
    <lineage>
        <taxon>Bacteria</taxon>
        <taxon>Bacillati</taxon>
        <taxon>Actinomycetota</taxon>
        <taxon>Actinomycetes</taxon>
        <taxon>Micrococcales</taxon>
        <taxon>Microbacteriaceae</taxon>
        <taxon>Microbacterium</taxon>
    </lineage>
</organism>
<dbReference type="RefSeq" id="WP_194414139.1">
    <property type="nucleotide sequence ID" value="NZ_BAABKZ010000002.1"/>
</dbReference>
<comment type="caution">
    <text evidence="1">The sequence shown here is derived from an EMBL/GenBank/DDBJ whole genome shotgun (WGS) entry which is preliminary data.</text>
</comment>
<gene>
    <name evidence="1" type="ORF">GCM10025760_28050</name>
</gene>